<evidence type="ECO:0000313" key="3">
    <source>
        <dbReference type="Proteomes" id="UP000034302"/>
    </source>
</evidence>
<accession>A0A0F9ZI95</accession>
<evidence type="ECO:0000256" key="1">
    <source>
        <dbReference type="SAM" id="Phobius"/>
    </source>
</evidence>
<comment type="caution">
    <text evidence="2">The sequence shown here is derived from an EMBL/GenBank/DDBJ whole genome shotgun (WGS) entry which is preliminary data.</text>
</comment>
<evidence type="ECO:0008006" key="4">
    <source>
        <dbReference type="Google" id="ProtNLM"/>
    </source>
</evidence>
<keyword evidence="1" id="KW-0472">Membrane</keyword>
<feature type="transmembrane region" description="Helical" evidence="1">
    <location>
        <begin position="60"/>
        <end position="83"/>
    </location>
</feature>
<organism evidence="2 3">
    <name type="scientific">candidate division WS6 bacterium GW2011_GWC1_33_20</name>
    <dbReference type="NCBI Taxonomy" id="1619089"/>
    <lineage>
        <taxon>Bacteria</taxon>
        <taxon>Candidatus Dojkabacteria</taxon>
    </lineage>
</organism>
<keyword evidence="1" id="KW-1133">Transmembrane helix</keyword>
<protein>
    <recommendedName>
        <fullName evidence="4">DUF304 domain-containing protein</fullName>
    </recommendedName>
</protein>
<name>A0A0F9ZI95_9BACT</name>
<dbReference type="Proteomes" id="UP000034302">
    <property type="component" value="Unassembled WGS sequence"/>
</dbReference>
<keyword evidence="1" id="KW-0812">Transmembrane</keyword>
<gene>
    <name evidence="2" type="ORF">UR34_C0009G0014</name>
</gene>
<evidence type="ECO:0000313" key="2">
    <source>
        <dbReference type="EMBL" id="KKP43913.1"/>
    </source>
</evidence>
<dbReference type="AlphaFoldDB" id="A0A0F9ZI95"/>
<proteinExistence type="predicted"/>
<sequence>MRKKKRIPNKFSKVDKSFVNRLLLEESHGPLSSYSIFPKKVDFYGKDPGEEIVLIARTHWIYFVPNIFLTILILIVPFFFLALSDQIELLGSKTIYIGMVIAGMVLALNVAITTILKWYYTVNIVTDQRIVVIRMENAFYHSYAEAQLEKIEDVTHTNIGIIGNFFDAGDVHIDTAGHGVDFHLKMLPRPRELQDVINDLLEIKQKGDI</sequence>
<dbReference type="PANTHER" id="PTHR37938:SF1">
    <property type="entry name" value="BLL0215 PROTEIN"/>
    <property type="match status" value="1"/>
</dbReference>
<dbReference type="EMBL" id="LBOV01000009">
    <property type="protein sequence ID" value="KKP43913.1"/>
    <property type="molecule type" value="Genomic_DNA"/>
</dbReference>
<reference evidence="2 3" key="1">
    <citation type="journal article" date="2015" name="Nature">
        <title>rRNA introns, odd ribosomes, and small enigmatic genomes across a large radiation of phyla.</title>
        <authorList>
            <person name="Brown C.T."/>
            <person name="Hug L.A."/>
            <person name="Thomas B.C."/>
            <person name="Sharon I."/>
            <person name="Castelle C.J."/>
            <person name="Singh A."/>
            <person name="Wilkins M.J."/>
            <person name="Williams K.H."/>
            <person name="Banfield J.F."/>
        </authorList>
    </citation>
    <scope>NUCLEOTIDE SEQUENCE [LARGE SCALE GENOMIC DNA]</scope>
</reference>
<dbReference type="PANTHER" id="PTHR37938">
    <property type="entry name" value="BLL0215 PROTEIN"/>
    <property type="match status" value="1"/>
</dbReference>
<feature type="transmembrane region" description="Helical" evidence="1">
    <location>
        <begin position="95"/>
        <end position="120"/>
    </location>
</feature>